<dbReference type="AlphaFoldDB" id="A0A7W5G785"/>
<dbReference type="Proteomes" id="UP000525987">
    <property type="component" value="Unassembled WGS sequence"/>
</dbReference>
<keyword evidence="2" id="KW-1185">Reference proteome</keyword>
<dbReference type="RefSeq" id="WP_183388604.1">
    <property type="nucleotide sequence ID" value="NZ_JACHXM010000018.1"/>
</dbReference>
<reference evidence="1 2" key="1">
    <citation type="submission" date="2020-08" db="EMBL/GenBank/DDBJ databases">
        <title>Genomic Encyclopedia of Type Strains, Phase III (KMG-III): the genomes of soil and plant-associated and newly described type strains.</title>
        <authorList>
            <person name="Whitman W."/>
        </authorList>
    </citation>
    <scope>NUCLEOTIDE SEQUENCE [LARGE SCALE GENOMIC DNA]</scope>
    <source>
        <strain evidence="1 2">CECT 5995</strain>
    </source>
</reference>
<comment type="caution">
    <text evidence="1">The sequence shown here is derived from an EMBL/GenBank/DDBJ whole genome shotgun (WGS) entry which is preliminary data.</text>
</comment>
<organism evidence="1 2">
    <name type="scientific">Halomonas organivorans</name>
    <dbReference type="NCBI Taxonomy" id="257772"/>
    <lineage>
        <taxon>Bacteria</taxon>
        <taxon>Pseudomonadati</taxon>
        <taxon>Pseudomonadota</taxon>
        <taxon>Gammaproteobacteria</taxon>
        <taxon>Oceanospirillales</taxon>
        <taxon>Halomonadaceae</taxon>
        <taxon>Halomonas</taxon>
    </lineage>
</organism>
<protein>
    <submittedName>
        <fullName evidence="1">Uncharacterized protein</fullName>
    </submittedName>
</protein>
<dbReference type="EMBL" id="JACHXM010000018">
    <property type="protein sequence ID" value="MBB3142236.1"/>
    <property type="molecule type" value="Genomic_DNA"/>
</dbReference>
<evidence type="ECO:0000313" key="2">
    <source>
        <dbReference type="Proteomes" id="UP000525987"/>
    </source>
</evidence>
<proteinExistence type="predicted"/>
<sequence length="231" mass="25476">MRNLTAKHEIARRGAGRQTNLTGVMVARHALSYLCLSCHRAAFMEAAAMSHPAPTALLPQELLALAIDHERQELQRYRKLAFRFLTFGRGISSLMATLGIECEARLAELQQTAREIAPSPMPDPPAADTTAIADDGLIADRWQALRTLKRAMIRAEHAARVFMHCQESNLSPALQSLLQGMAIQKRAECHILQELIAAHDVEIAPDTPLASHSWPRGWLAGARHLRGMSAD</sequence>
<evidence type="ECO:0000313" key="1">
    <source>
        <dbReference type="EMBL" id="MBB3142236.1"/>
    </source>
</evidence>
<name>A0A7W5G785_9GAMM</name>
<gene>
    <name evidence="1" type="ORF">FHR96_003123</name>
</gene>
<accession>A0A7W5G785</accession>